<sequence length="99" mass="10775">MSIPGMQDLIVAASDCEDMARIECAADNVLPNLLFGMSAIGKLIWHAHTHGNEPVEREDMANVGWLLHSLSELADHVMVLRSDTKSHISEGEARLGRAA</sequence>
<reference evidence="1 2" key="1">
    <citation type="journal article" date="2019" name="Int. J. Syst. Evol. Microbiol.">
        <title>The Global Catalogue of Microorganisms (GCM) 10K type strain sequencing project: providing services to taxonomists for standard genome sequencing and annotation.</title>
        <authorList>
            <consortium name="The Broad Institute Genomics Platform"/>
            <consortium name="The Broad Institute Genome Sequencing Center for Infectious Disease"/>
            <person name="Wu L."/>
            <person name="Ma J."/>
        </authorList>
    </citation>
    <scope>NUCLEOTIDE SEQUENCE [LARGE SCALE GENOMIC DNA]</scope>
    <source>
        <strain evidence="1 2">JCM 15421</strain>
    </source>
</reference>
<evidence type="ECO:0000313" key="2">
    <source>
        <dbReference type="Proteomes" id="UP001501523"/>
    </source>
</evidence>
<evidence type="ECO:0000313" key="1">
    <source>
        <dbReference type="EMBL" id="GAA0715288.1"/>
    </source>
</evidence>
<dbReference type="EMBL" id="BAAAEU010000008">
    <property type="protein sequence ID" value="GAA0715288.1"/>
    <property type="molecule type" value="Genomic_DNA"/>
</dbReference>
<keyword evidence="2" id="KW-1185">Reference proteome</keyword>
<dbReference type="RefSeq" id="WP_343790550.1">
    <property type="nucleotide sequence ID" value="NZ_BAAAEU010000008.1"/>
</dbReference>
<gene>
    <name evidence="1" type="ORF">GCM10009105_20640</name>
</gene>
<organism evidence="1 2">
    <name type="scientific">Dokdonella soli</name>
    <dbReference type="NCBI Taxonomy" id="529810"/>
    <lineage>
        <taxon>Bacteria</taxon>
        <taxon>Pseudomonadati</taxon>
        <taxon>Pseudomonadota</taxon>
        <taxon>Gammaproteobacteria</taxon>
        <taxon>Lysobacterales</taxon>
        <taxon>Rhodanobacteraceae</taxon>
        <taxon>Dokdonella</taxon>
    </lineage>
</organism>
<name>A0ABN1IJC8_9GAMM</name>
<protein>
    <submittedName>
        <fullName evidence="1">Uncharacterized protein</fullName>
    </submittedName>
</protein>
<accession>A0ABN1IJC8</accession>
<proteinExistence type="predicted"/>
<dbReference type="Proteomes" id="UP001501523">
    <property type="component" value="Unassembled WGS sequence"/>
</dbReference>
<comment type="caution">
    <text evidence="1">The sequence shown here is derived from an EMBL/GenBank/DDBJ whole genome shotgun (WGS) entry which is preliminary data.</text>
</comment>